<comment type="catalytic activity">
    <reaction evidence="1 9">
        <text>Endohydrolysis of (1-&gt;4)-beta-D-xylosidic linkages in xylans.</text>
        <dbReference type="EC" id="3.2.1.8"/>
    </reaction>
</comment>
<evidence type="ECO:0000256" key="9">
    <source>
        <dbReference type="PROSITE-ProRule" id="PRU01097"/>
    </source>
</evidence>
<evidence type="ECO:0000256" key="5">
    <source>
        <dbReference type="ARBA" id="ARBA00022801"/>
    </source>
</evidence>
<evidence type="ECO:0000256" key="8">
    <source>
        <dbReference type="ARBA" id="ARBA00023326"/>
    </source>
</evidence>
<dbReference type="Pfam" id="PF00457">
    <property type="entry name" value="Glyco_hydro_11"/>
    <property type="match status" value="1"/>
</dbReference>
<evidence type="ECO:0000256" key="4">
    <source>
        <dbReference type="ARBA" id="ARBA00022651"/>
    </source>
</evidence>
<dbReference type="PROSITE" id="PS51761">
    <property type="entry name" value="GH11_3"/>
    <property type="match status" value="1"/>
</dbReference>
<protein>
    <recommendedName>
        <fullName evidence="3 9">endo-1,4-beta-xylanase</fullName>
        <ecNumber evidence="3 9">3.2.1.8</ecNumber>
    </recommendedName>
</protein>
<dbReference type="Gene3D" id="2.60.120.180">
    <property type="match status" value="1"/>
</dbReference>
<dbReference type="Proteomes" id="UP000191820">
    <property type="component" value="Chromosome"/>
</dbReference>
<comment type="pathway">
    <text evidence="2 9">Glycan degradation; xylan degradation.</text>
</comment>
<feature type="active site" description="Nucleophile" evidence="9">
    <location>
        <position position="132"/>
    </location>
</feature>
<organism evidence="12 13">
    <name type="scientific">Shewanella japonica</name>
    <dbReference type="NCBI Taxonomy" id="93973"/>
    <lineage>
        <taxon>Bacteria</taxon>
        <taxon>Pseudomonadati</taxon>
        <taxon>Pseudomonadota</taxon>
        <taxon>Gammaproteobacteria</taxon>
        <taxon>Alteromonadales</taxon>
        <taxon>Shewanellaceae</taxon>
        <taxon>Shewanella</taxon>
    </lineage>
</organism>
<feature type="signal peptide" evidence="10">
    <location>
        <begin position="1"/>
        <end position="29"/>
    </location>
</feature>
<keyword evidence="5 9" id="KW-0378">Hydrolase</keyword>
<evidence type="ECO:0000256" key="10">
    <source>
        <dbReference type="SAM" id="SignalP"/>
    </source>
</evidence>
<accession>A0ABN4YK37</accession>
<dbReference type="SUPFAM" id="SSF49899">
    <property type="entry name" value="Concanavalin A-like lectins/glucanases"/>
    <property type="match status" value="1"/>
</dbReference>
<evidence type="ECO:0000256" key="3">
    <source>
        <dbReference type="ARBA" id="ARBA00012590"/>
    </source>
</evidence>
<keyword evidence="6 9" id="KW-0119">Carbohydrate metabolism</keyword>
<keyword evidence="10" id="KW-0732">Signal</keyword>
<evidence type="ECO:0000313" key="13">
    <source>
        <dbReference type="Proteomes" id="UP000191820"/>
    </source>
</evidence>
<dbReference type="InterPro" id="IPR013319">
    <property type="entry name" value="GH11/12"/>
</dbReference>
<keyword evidence="8 9" id="KW-0624">Polysaccharide degradation</keyword>
<evidence type="ECO:0000256" key="1">
    <source>
        <dbReference type="ARBA" id="ARBA00000681"/>
    </source>
</evidence>
<feature type="chain" id="PRO_5045351019" description="endo-1,4-beta-xylanase" evidence="10">
    <location>
        <begin position="30"/>
        <end position="258"/>
    </location>
</feature>
<dbReference type="EC" id="3.2.1.8" evidence="3 9"/>
<feature type="active site" description="Proton donor" evidence="9">
    <location>
        <position position="242"/>
    </location>
</feature>
<dbReference type="InterPro" id="IPR001137">
    <property type="entry name" value="Glyco_hydro_11"/>
</dbReference>
<evidence type="ECO:0000259" key="11">
    <source>
        <dbReference type="PROSITE" id="PS51761"/>
    </source>
</evidence>
<gene>
    <name evidence="12" type="ORF">SJ2017_0830</name>
</gene>
<comment type="similarity">
    <text evidence="9">Belongs to the glycosyl hydrolase 11 (cellulase G) family.</text>
</comment>
<proteinExistence type="inferred from homology"/>
<dbReference type="PANTHER" id="PTHR46828">
    <property type="entry name" value="ENDO-1,4-BETA-XYLANASE A-RELATED"/>
    <property type="match status" value="1"/>
</dbReference>
<dbReference type="RefSeq" id="WP_080914968.1">
    <property type="nucleotide sequence ID" value="NZ_CANMJJ010000050.1"/>
</dbReference>
<dbReference type="InterPro" id="IPR033123">
    <property type="entry name" value="GH11_dom"/>
</dbReference>
<dbReference type="EMBL" id="CP020472">
    <property type="protein sequence ID" value="ARD21162.1"/>
    <property type="molecule type" value="Genomic_DNA"/>
</dbReference>
<dbReference type="InterPro" id="IPR013320">
    <property type="entry name" value="ConA-like_dom_sf"/>
</dbReference>
<keyword evidence="7 9" id="KW-0326">Glycosidase</keyword>
<evidence type="ECO:0000256" key="6">
    <source>
        <dbReference type="ARBA" id="ARBA00023277"/>
    </source>
</evidence>
<evidence type="ECO:0000256" key="2">
    <source>
        <dbReference type="ARBA" id="ARBA00004851"/>
    </source>
</evidence>
<keyword evidence="4 9" id="KW-0858">Xylan degradation</keyword>
<keyword evidence="13" id="KW-1185">Reference proteome</keyword>
<sequence length="258" mass="29752">MNSHTNRNTYIRALLVAAAFCVTSGSIQAAETFQTSEARFPNTEQGYFTSHYELNNDPNTYLYTTSYTASYIKMSGNSQNVVSGRGWQTGHQWRKVNFSIENYYPDNSSQKSVFALYGWTKSNNTNYDGMAEYYIIDKHNGWYPEHQNDDGKDNGARWLGTKNVDGAKYDYYVSTRTDKPHAYGPGLTTFKQYWAIRDYYNQRDNGEINVGQHFQMWINPQEYKHEKYPYIGNWGYQIFAIELIGGGGSVNLNAWSNN</sequence>
<feature type="domain" description="GH11" evidence="11">
    <location>
        <begin position="35"/>
        <end position="255"/>
    </location>
</feature>
<evidence type="ECO:0000256" key="7">
    <source>
        <dbReference type="ARBA" id="ARBA00023295"/>
    </source>
</evidence>
<evidence type="ECO:0000313" key="12">
    <source>
        <dbReference type="EMBL" id="ARD21162.1"/>
    </source>
</evidence>
<name>A0ABN4YK37_9GAMM</name>
<dbReference type="PANTHER" id="PTHR46828:SF2">
    <property type="entry name" value="ENDO-1,4-BETA-XYLANASE A-RELATED"/>
    <property type="match status" value="1"/>
</dbReference>
<reference evidence="12 13" key="1">
    <citation type="submission" date="2017-03" db="EMBL/GenBank/DDBJ databases">
        <title>Genome sequencing of Shewanella japonica KCTC 22435.</title>
        <authorList>
            <person name="Kim K.M."/>
        </authorList>
    </citation>
    <scope>NUCLEOTIDE SEQUENCE [LARGE SCALE GENOMIC DNA]</scope>
    <source>
        <strain evidence="12 13">KCTC 22435</strain>
    </source>
</reference>